<organism evidence="1 2">
    <name type="scientific">Sulfitobacter undariae</name>
    <dbReference type="NCBI Taxonomy" id="1563671"/>
    <lineage>
        <taxon>Bacteria</taxon>
        <taxon>Pseudomonadati</taxon>
        <taxon>Pseudomonadota</taxon>
        <taxon>Alphaproteobacteria</taxon>
        <taxon>Rhodobacterales</taxon>
        <taxon>Roseobacteraceae</taxon>
        <taxon>Sulfitobacter</taxon>
    </lineage>
</organism>
<comment type="caution">
    <text evidence="1">The sequence shown here is derived from an EMBL/GenBank/DDBJ whole genome shotgun (WGS) entry which is preliminary data.</text>
</comment>
<evidence type="ECO:0000313" key="1">
    <source>
        <dbReference type="EMBL" id="MBB3995887.1"/>
    </source>
</evidence>
<name>A0A7W6E6Y9_9RHOB</name>
<proteinExistence type="predicted"/>
<reference evidence="1 2" key="1">
    <citation type="submission" date="2020-08" db="EMBL/GenBank/DDBJ databases">
        <title>Genomic Encyclopedia of Type Strains, Phase IV (KMG-IV): sequencing the most valuable type-strain genomes for metagenomic binning, comparative biology and taxonomic classification.</title>
        <authorList>
            <person name="Goeker M."/>
        </authorList>
    </citation>
    <scope>NUCLEOTIDE SEQUENCE [LARGE SCALE GENOMIC DNA]</scope>
    <source>
        <strain evidence="1 2">DSM 102234</strain>
    </source>
</reference>
<dbReference type="Proteomes" id="UP000530268">
    <property type="component" value="Unassembled WGS sequence"/>
</dbReference>
<dbReference type="InterPro" id="IPR021251">
    <property type="entry name" value="DUF2793"/>
</dbReference>
<dbReference type="AlphaFoldDB" id="A0A7W6E6Y9"/>
<accession>A0A7W6E6Y9</accession>
<dbReference type="Pfam" id="PF10983">
    <property type="entry name" value="DUF2793"/>
    <property type="match status" value="1"/>
</dbReference>
<dbReference type="RefSeq" id="WP_184568118.1">
    <property type="nucleotide sequence ID" value="NZ_JACIEI010000021.1"/>
</dbReference>
<protein>
    <recommendedName>
        <fullName evidence="3">DUF2793 domain-containing protein</fullName>
    </recommendedName>
</protein>
<gene>
    <name evidence="1" type="ORF">GGR95_003553</name>
</gene>
<keyword evidence="2" id="KW-1185">Reference proteome</keyword>
<dbReference type="EMBL" id="JACIEI010000021">
    <property type="protein sequence ID" value="MBB3995887.1"/>
    <property type="molecule type" value="Genomic_DNA"/>
</dbReference>
<evidence type="ECO:0000313" key="2">
    <source>
        <dbReference type="Proteomes" id="UP000530268"/>
    </source>
</evidence>
<sequence>MSQSSSKLTLPYLQPAQAQKHVTHNEALERLDFLAQLTVEEFGATTAPAAPQEGAIWALGMAAQGPWEGHDGDLAGWYNGRWLFISPTVGWRAAQGEDLRIWSGSDWVPAASVDLQNLDGIGVNTVSDVSNRLAVSSAATLLSHEGAGHQLKVNKASATDTASLLYQTGWSGRAEMGTNGTDDFSIKVSADGVNWAEALIAQGDDGRVVLPSGATVTGQITGTAVTQSPIDQTMGRLLKVGDFGLGEAITLTAGDDLDALAASALYYNPTGGNCAGNNYPIVSAGVLVNQRRTSTHWVQQFISYGGNSGAAGLRQFSRSYGASGWTPWQEVMHQGRMVGAVSQSAGVPTGSIIERGSNANGTYVRFADGTQICTLSRTVTAAIDAAFLGGFRCATQTWVFPAQFASGSTAVVTGGALNGMGFSVIFQGATGAIQTGWNVTAITTQASASRSVALMATGRWF</sequence>
<evidence type="ECO:0008006" key="3">
    <source>
        <dbReference type="Google" id="ProtNLM"/>
    </source>
</evidence>
<dbReference type="CDD" id="cd19958">
    <property type="entry name" value="pyocin_knob"/>
    <property type="match status" value="1"/>
</dbReference>